<protein>
    <submittedName>
        <fullName evidence="1">Uncharacterized protein</fullName>
    </submittedName>
</protein>
<organism evidence="1 2">
    <name type="scientific">Cardiocondyla obscurior</name>
    <dbReference type="NCBI Taxonomy" id="286306"/>
    <lineage>
        <taxon>Eukaryota</taxon>
        <taxon>Metazoa</taxon>
        <taxon>Ecdysozoa</taxon>
        <taxon>Arthropoda</taxon>
        <taxon>Hexapoda</taxon>
        <taxon>Insecta</taxon>
        <taxon>Pterygota</taxon>
        <taxon>Neoptera</taxon>
        <taxon>Endopterygota</taxon>
        <taxon>Hymenoptera</taxon>
        <taxon>Apocrita</taxon>
        <taxon>Aculeata</taxon>
        <taxon>Formicoidea</taxon>
        <taxon>Formicidae</taxon>
        <taxon>Myrmicinae</taxon>
        <taxon>Cardiocondyla</taxon>
    </lineage>
</organism>
<evidence type="ECO:0000313" key="1">
    <source>
        <dbReference type="EMBL" id="KAL0107650.1"/>
    </source>
</evidence>
<dbReference type="AlphaFoldDB" id="A0AAW2EXR7"/>
<accession>A0AAW2EXR7</accession>
<reference evidence="1 2" key="1">
    <citation type="submission" date="2023-03" db="EMBL/GenBank/DDBJ databases">
        <title>High recombination rates correlate with genetic variation in Cardiocondyla obscurior ants.</title>
        <authorList>
            <person name="Errbii M."/>
        </authorList>
    </citation>
    <scope>NUCLEOTIDE SEQUENCE [LARGE SCALE GENOMIC DNA]</scope>
    <source>
        <strain evidence="1">Alpha-2009</strain>
        <tissue evidence="1">Whole body</tissue>
    </source>
</reference>
<dbReference type="Proteomes" id="UP001430953">
    <property type="component" value="Unassembled WGS sequence"/>
</dbReference>
<dbReference type="EMBL" id="JADYXP020000016">
    <property type="protein sequence ID" value="KAL0107650.1"/>
    <property type="molecule type" value="Genomic_DNA"/>
</dbReference>
<name>A0AAW2EXR7_9HYME</name>
<evidence type="ECO:0000313" key="2">
    <source>
        <dbReference type="Proteomes" id="UP001430953"/>
    </source>
</evidence>
<gene>
    <name evidence="1" type="ORF">PUN28_014749</name>
</gene>
<proteinExistence type="predicted"/>
<keyword evidence="2" id="KW-1185">Reference proteome</keyword>
<sequence>MYILISFIPSEIFFYCIGMLKGPRRCLEIGRCRPRHALTDSRSMYECSIALQTAVTTLGEPHAGISFSYNCEYWRIMYFFNEPIDICVP</sequence>
<comment type="caution">
    <text evidence="1">The sequence shown here is derived from an EMBL/GenBank/DDBJ whole genome shotgun (WGS) entry which is preliminary data.</text>
</comment>